<comment type="caution">
    <text evidence="3">The sequence shown here is derived from an EMBL/GenBank/DDBJ whole genome shotgun (WGS) entry which is preliminary data.</text>
</comment>
<dbReference type="OrthoDB" id="2564904at2759"/>
<feature type="signal peptide" evidence="2">
    <location>
        <begin position="1"/>
        <end position="22"/>
    </location>
</feature>
<name>A0A8H6HWL0_9AGAR</name>
<evidence type="ECO:0000256" key="1">
    <source>
        <dbReference type="SAM" id="MobiDB-lite"/>
    </source>
</evidence>
<keyword evidence="2" id="KW-0732">Signal</keyword>
<feature type="region of interest" description="Disordered" evidence="1">
    <location>
        <begin position="26"/>
        <end position="74"/>
    </location>
</feature>
<organism evidence="3 4">
    <name type="scientific">Ephemerocybe angulata</name>
    <dbReference type="NCBI Taxonomy" id="980116"/>
    <lineage>
        <taxon>Eukaryota</taxon>
        <taxon>Fungi</taxon>
        <taxon>Dikarya</taxon>
        <taxon>Basidiomycota</taxon>
        <taxon>Agaricomycotina</taxon>
        <taxon>Agaricomycetes</taxon>
        <taxon>Agaricomycetidae</taxon>
        <taxon>Agaricales</taxon>
        <taxon>Agaricineae</taxon>
        <taxon>Psathyrellaceae</taxon>
        <taxon>Ephemerocybe</taxon>
    </lineage>
</organism>
<dbReference type="Proteomes" id="UP000521943">
    <property type="component" value="Unassembled WGS sequence"/>
</dbReference>
<accession>A0A8H6HWL0</accession>
<reference evidence="3 4" key="1">
    <citation type="submission" date="2020-07" db="EMBL/GenBank/DDBJ databases">
        <title>Comparative genomics of pyrophilous fungi reveals a link between fire events and developmental genes.</title>
        <authorList>
            <consortium name="DOE Joint Genome Institute"/>
            <person name="Steindorff A.S."/>
            <person name="Carver A."/>
            <person name="Calhoun S."/>
            <person name="Stillman K."/>
            <person name="Liu H."/>
            <person name="Lipzen A."/>
            <person name="Pangilinan J."/>
            <person name="Labutti K."/>
            <person name="Bruns T.D."/>
            <person name="Grigoriev I.V."/>
        </authorList>
    </citation>
    <scope>NUCLEOTIDE SEQUENCE [LARGE SCALE GENOMIC DNA]</scope>
    <source>
        <strain evidence="3 4">CBS 144469</strain>
    </source>
</reference>
<feature type="compositionally biased region" description="Low complexity" evidence="1">
    <location>
        <begin position="26"/>
        <end position="65"/>
    </location>
</feature>
<sequence>MFSVALSSRLFALALGASVALAQGTGTTSTTSSSSSATSTTTSTTTAAPTTTTAAPAQSTYPATPLADKRFPTPESLPYKVDTDVGLIRGNQLGYNICNSTTEGQKSLCQTSYFNSIDDFCLWAPPEYGKDVGSIEGEMVAWCTKPGHGTRLIPAGALKGVQWMKTPDYVQAVGFIDQTFLNMLPEDWGGEMDPHGADLRGNPMGGVIYSNAYNNRYEQVVEWHNFIGGNAFCLKACDPNGPNAKHFCEHVFDRIGCAYNAPNNAVTGVFESCQGENQDFPGTYTVDGQVRTYTQPPESLGAISTMPYTARVPASSNCVTQTSSVIYAALPTVAAAGASSTTTTKASTSGTTSRTTTSGGAAATGGSSTAGNGADAVAVSGVTLFGVVLSALFFA</sequence>
<feature type="chain" id="PRO_5034707539" evidence="2">
    <location>
        <begin position="23"/>
        <end position="395"/>
    </location>
</feature>
<dbReference type="AlphaFoldDB" id="A0A8H6HWL0"/>
<protein>
    <submittedName>
        <fullName evidence="3">Macrofage activating glycoprotein</fullName>
    </submittedName>
</protein>
<dbReference type="EMBL" id="JACGCI010000038">
    <property type="protein sequence ID" value="KAF6753682.1"/>
    <property type="molecule type" value="Genomic_DNA"/>
</dbReference>
<evidence type="ECO:0000313" key="3">
    <source>
        <dbReference type="EMBL" id="KAF6753682.1"/>
    </source>
</evidence>
<evidence type="ECO:0000313" key="4">
    <source>
        <dbReference type="Proteomes" id="UP000521943"/>
    </source>
</evidence>
<feature type="region of interest" description="Disordered" evidence="1">
    <location>
        <begin position="340"/>
        <end position="370"/>
    </location>
</feature>
<keyword evidence="4" id="KW-1185">Reference proteome</keyword>
<gene>
    <name evidence="3" type="ORF">DFP72DRAFT_1010456</name>
</gene>
<evidence type="ECO:0000256" key="2">
    <source>
        <dbReference type="SAM" id="SignalP"/>
    </source>
</evidence>
<proteinExistence type="predicted"/>